<evidence type="ECO:0000313" key="1">
    <source>
        <dbReference type="EMBL" id="AET03934.1"/>
    </source>
</evidence>
<proteinExistence type="predicted"/>
<keyword evidence="1" id="KW-0812">Transmembrane</keyword>
<protein>
    <submittedName>
        <fullName evidence="1">Transmembrane protein, putative</fullName>
    </submittedName>
</protein>
<dbReference type="HOGENOM" id="CLU_2674904_0_0_1"/>
<sequence length="75" mass="8214">MSTPVANKSLHLEVEHCRLHKGVGYNILVTRDICVWALGVSLIPLLPSILLEICFSDIGNFTITQVKYLNASSGC</sequence>
<gene>
    <name evidence="1" type="ordered locus">MTR_8g077720</name>
</gene>
<keyword evidence="1" id="KW-0472">Membrane</keyword>
<reference evidence="2" key="3">
    <citation type="submission" date="2015-04" db="UniProtKB">
        <authorList>
            <consortium name="EnsemblPlants"/>
        </authorList>
    </citation>
    <scope>IDENTIFICATION</scope>
    <source>
        <strain evidence="2">cv. Jemalong A17</strain>
    </source>
</reference>
<keyword evidence="3" id="KW-1185">Reference proteome</keyword>
<dbReference type="PaxDb" id="3880-AET03934"/>
<accession>G7LET1</accession>
<dbReference type="AlphaFoldDB" id="G7LET1"/>
<reference evidence="1 3" key="1">
    <citation type="journal article" date="2011" name="Nature">
        <title>The Medicago genome provides insight into the evolution of rhizobial symbioses.</title>
        <authorList>
            <person name="Young N.D."/>
            <person name="Debelle F."/>
            <person name="Oldroyd G.E."/>
            <person name="Geurts R."/>
            <person name="Cannon S.B."/>
            <person name="Udvardi M.K."/>
            <person name="Benedito V.A."/>
            <person name="Mayer K.F."/>
            <person name="Gouzy J."/>
            <person name="Schoof H."/>
            <person name="Van de Peer Y."/>
            <person name="Proost S."/>
            <person name="Cook D.R."/>
            <person name="Meyers B.C."/>
            <person name="Spannagl M."/>
            <person name="Cheung F."/>
            <person name="De Mita S."/>
            <person name="Krishnakumar V."/>
            <person name="Gundlach H."/>
            <person name="Zhou S."/>
            <person name="Mudge J."/>
            <person name="Bharti A.K."/>
            <person name="Murray J.D."/>
            <person name="Naoumkina M.A."/>
            <person name="Rosen B."/>
            <person name="Silverstein K.A."/>
            <person name="Tang H."/>
            <person name="Rombauts S."/>
            <person name="Zhao P.X."/>
            <person name="Zhou P."/>
            <person name="Barbe V."/>
            <person name="Bardou P."/>
            <person name="Bechner M."/>
            <person name="Bellec A."/>
            <person name="Berger A."/>
            <person name="Berges H."/>
            <person name="Bidwell S."/>
            <person name="Bisseling T."/>
            <person name="Choisne N."/>
            <person name="Couloux A."/>
            <person name="Denny R."/>
            <person name="Deshpande S."/>
            <person name="Dai X."/>
            <person name="Doyle J.J."/>
            <person name="Dudez A.M."/>
            <person name="Farmer A.D."/>
            <person name="Fouteau S."/>
            <person name="Franken C."/>
            <person name="Gibelin C."/>
            <person name="Gish J."/>
            <person name="Goldstein S."/>
            <person name="Gonzalez A.J."/>
            <person name="Green P.J."/>
            <person name="Hallab A."/>
            <person name="Hartog M."/>
            <person name="Hua A."/>
            <person name="Humphray S.J."/>
            <person name="Jeong D.H."/>
            <person name="Jing Y."/>
            <person name="Jocker A."/>
            <person name="Kenton S.M."/>
            <person name="Kim D.J."/>
            <person name="Klee K."/>
            <person name="Lai H."/>
            <person name="Lang C."/>
            <person name="Lin S."/>
            <person name="Macmil S.L."/>
            <person name="Magdelenat G."/>
            <person name="Matthews L."/>
            <person name="McCorrison J."/>
            <person name="Monaghan E.L."/>
            <person name="Mun J.H."/>
            <person name="Najar F.Z."/>
            <person name="Nicholson C."/>
            <person name="Noirot C."/>
            <person name="O'Bleness M."/>
            <person name="Paule C.R."/>
            <person name="Poulain J."/>
            <person name="Prion F."/>
            <person name="Qin B."/>
            <person name="Qu C."/>
            <person name="Retzel E.F."/>
            <person name="Riddle C."/>
            <person name="Sallet E."/>
            <person name="Samain S."/>
            <person name="Samson N."/>
            <person name="Sanders I."/>
            <person name="Saurat O."/>
            <person name="Scarpelli C."/>
            <person name="Schiex T."/>
            <person name="Segurens B."/>
            <person name="Severin A.J."/>
            <person name="Sherrier D.J."/>
            <person name="Shi R."/>
            <person name="Sims S."/>
            <person name="Singer S.R."/>
            <person name="Sinharoy S."/>
            <person name="Sterck L."/>
            <person name="Viollet A."/>
            <person name="Wang B.B."/>
            <person name="Wang K."/>
            <person name="Wang M."/>
            <person name="Wang X."/>
            <person name="Warfsmann J."/>
            <person name="Weissenbach J."/>
            <person name="White D.D."/>
            <person name="White J.D."/>
            <person name="Wiley G.B."/>
            <person name="Wincker P."/>
            <person name="Xing Y."/>
            <person name="Yang L."/>
            <person name="Yao Z."/>
            <person name="Ying F."/>
            <person name="Zhai J."/>
            <person name="Zhou L."/>
            <person name="Zuber A."/>
            <person name="Denarie J."/>
            <person name="Dixon R.A."/>
            <person name="May G.D."/>
            <person name="Schwartz D.C."/>
            <person name="Rogers J."/>
            <person name="Quetier F."/>
            <person name="Town C.D."/>
            <person name="Roe B.A."/>
        </authorList>
    </citation>
    <scope>NUCLEOTIDE SEQUENCE [LARGE SCALE GENOMIC DNA]</scope>
    <source>
        <strain evidence="1">A17</strain>
        <strain evidence="2 3">cv. Jemalong A17</strain>
    </source>
</reference>
<evidence type="ECO:0000313" key="3">
    <source>
        <dbReference type="Proteomes" id="UP000002051"/>
    </source>
</evidence>
<dbReference type="EMBL" id="CM001224">
    <property type="protein sequence ID" value="AET03934.1"/>
    <property type="molecule type" value="Genomic_DNA"/>
</dbReference>
<organism evidence="1 3">
    <name type="scientific">Medicago truncatula</name>
    <name type="common">Barrel medic</name>
    <name type="synonym">Medicago tribuloides</name>
    <dbReference type="NCBI Taxonomy" id="3880"/>
    <lineage>
        <taxon>Eukaryota</taxon>
        <taxon>Viridiplantae</taxon>
        <taxon>Streptophyta</taxon>
        <taxon>Embryophyta</taxon>
        <taxon>Tracheophyta</taxon>
        <taxon>Spermatophyta</taxon>
        <taxon>Magnoliopsida</taxon>
        <taxon>eudicotyledons</taxon>
        <taxon>Gunneridae</taxon>
        <taxon>Pentapetalae</taxon>
        <taxon>rosids</taxon>
        <taxon>fabids</taxon>
        <taxon>Fabales</taxon>
        <taxon>Fabaceae</taxon>
        <taxon>Papilionoideae</taxon>
        <taxon>50 kb inversion clade</taxon>
        <taxon>NPAAA clade</taxon>
        <taxon>Hologalegina</taxon>
        <taxon>IRL clade</taxon>
        <taxon>Trifolieae</taxon>
        <taxon>Medicago</taxon>
    </lineage>
</organism>
<name>G7LET1_MEDTR</name>
<dbReference type="EnsemblPlants" id="AET03934">
    <property type="protein sequence ID" value="AET03934"/>
    <property type="gene ID" value="MTR_8g077720"/>
</dbReference>
<dbReference type="Proteomes" id="UP000002051">
    <property type="component" value="Chromosome 8"/>
</dbReference>
<evidence type="ECO:0000313" key="2">
    <source>
        <dbReference type="EnsemblPlants" id="AET03934"/>
    </source>
</evidence>
<reference evidence="1 3" key="2">
    <citation type="journal article" date="2014" name="BMC Genomics">
        <title>An improved genome release (version Mt4.0) for the model legume Medicago truncatula.</title>
        <authorList>
            <person name="Tang H."/>
            <person name="Krishnakumar V."/>
            <person name="Bidwell S."/>
            <person name="Rosen B."/>
            <person name="Chan A."/>
            <person name="Zhou S."/>
            <person name="Gentzbittel L."/>
            <person name="Childs K.L."/>
            <person name="Yandell M."/>
            <person name="Gundlach H."/>
            <person name="Mayer K.F."/>
            <person name="Schwartz D.C."/>
            <person name="Town C.D."/>
        </authorList>
    </citation>
    <scope>GENOME REANNOTATION</scope>
    <source>
        <strain evidence="2 3">cv. Jemalong A17</strain>
    </source>
</reference>